<dbReference type="InterPro" id="IPR036388">
    <property type="entry name" value="WH-like_DNA-bd_sf"/>
</dbReference>
<gene>
    <name evidence="8" type="ORF">A2Z86_10600</name>
</gene>
<evidence type="ECO:0000313" key="8">
    <source>
        <dbReference type="EMBL" id="OGF97083.1"/>
    </source>
</evidence>
<dbReference type="EMBL" id="MFIV01000242">
    <property type="protein sequence ID" value="OGF97083.1"/>
    <property type="molecule type" value="Genomic_DNA"/>
</dbReference>
<organism evidence="8 9">
    <name type="scientific">Candidatus Glassbacteria bacterium GWA2_58_10</name>
    <dbReference type="NCBI Taxonomy" id="1817865"/>
    <lineage>
        <taxon>Bacteria</taxon>
        <taxon>Candidatus Glassiibacteriota</taxon>
    </lineage>
</organism>
<dbReference type="Gene3D" id="3.30.70.3460">
    <property type="match status" value="1"/>
</dbReference>
<feature type="domain" description="Siroheme decarboxylase NirL-like HTH" evidence="7">
    <location>
        <begin position="5"/>
        <end position="51"/>
    </location>
</feature>
<name>A0A1F5YAA9_9BACT</name>
<dbReference type="EC" id="4.1.1.111" evidence="4"/>
<dbReference type="PANTHER" id="PTHR43413">
    <property type="entry name" value="TRANSCRIPTIONAL REGULATOR, ASNC FAMILY"/>
    <property type="match status" value="1"/>
</dbReference>
<comment type="pathway">
    <text evidence="2">Porphyrin-containing compound metabolism.</text>
</comment>
<feature type="domain" description="Siroheme decarboxylase AsnC-like ligand binding" evidence="6">
    <location>
        <begin position="61"/>
        <end position="142"/>
    </location>
</feature>
<evidence type="ECO:0000259" key="7">
    <source>
        <dbReference type="Pfam" id="PF22451"/>
    </source>
</evidence>
<reference evidence="8 9" key="1">
    <citation type="journal article" date="2016" name="Nat. Commun.">
        <title>Thousands of microbial genomes shed light on interconnected biogeochemical processes in an aquifer system.</title>
        <authorList>
            <person name="Anantharaman K."/>
            <person name="Brown C.T."/>
            <person name="Hug L.A."/>
            <person name="Sharon I."/>
            <person name="Castelle C.J."/>
            <person name="Probst A.J."/>
            <person name="Thomas B.C."/>
            <person name="Singh A."/>
            <person name="Wilkins M.J."/>
            <person name="Karaoz U."/>
            <person name="Brodie E.L."/>
            <person name="Williams K.H."/>
            <person name="Hubbard S.S."/>
            <person name="Banfield J.F."/>
        </authorList>
    </citation>
    <scope>NUCLEOTIDE SEQUENCE [LARGE SCALE GENOMIC DNA]</scope>
</reference>
<dbReference type="InterPro" id="IPR011008">
    <property type="entry name" value="Dimeric_a/b-barrel"/>
</dbReference>
<evidence type="ECO:0000313" key="9">
    <source>
        <dbReference type="Proteomes" id="UP000176992"/>
    </source>
</evidence>
<dbReference type="Pfam" id="PF22451">
    <property type="entry name" value="NirdL-like_HTH"/>
    <property type="match status" value="1"/>
</dbReference>
<dbReference type="SMART" id="SM00344">
    <property type="entry name" value="HTH_ASNC"/>
    <property type="match status" value="1"/>
</dbReference>
<comment type="similarity">
    <text evidence="3">Belongs to the Ahb/Nir family.</text>
</comment>
<dbReference type="AlphaFoldDB" id="A0A1F5YAA9"/>
<dbReference type="InterPro" id="IPR050684">
    <property type="entry name" value="HTH-Siroheme_Decarb"/>
</dbReference>
<proteinExistence type="inferred from homology"/>
<accession>A0A1F5YAA9</accession>
<evidence type="ECO:0000256" key="5">
    <source>
        <dbReference type="ARBA" id="ARBA00048470"/>
    </source>
</evidence>
<dbReference type="PANTHER" id="PTHR43413:SF1">
    <property type="entry name" value="SIROHEME DECARBOXYLASE NIRL SUBUNIT"/>
    <property type="match status" value="1"/>
</dbReference>
<dbReference type="Gene3D" id="1.10.10.10">
    <property type="entry name" value="Winged helix-like DNA-binding domain superfamily/Winged helix DNA-binding domain"/>
    <property type="match status" value="1"/>
</dbReference>
<evidence type="ECO:0000256" key="1">
    <source>
        <dbReference type="ARBA" id="ARBA00023239"/>
    </source>
</evidence>
<evidence type="ECO:0000259" key="6">
    <source>
        <dbReference type="Pfam" id="PF17805"/>
    </source>
</evidence>
<evidence type="ECO:0000256" key="4">
    <source>
        <dbReference type="ARBA" id="ARBA00023471"/>
    </source>
</evidence>
<comment type="caution">
    <text evidence="8">The sequence shown here is derived from an EMBL/GenBank/DDBJ whole genome shotgun (WGS) entry which is preliminary data.</text>
</comment>
<dbReference type="Pfam" id="PF17805">
    <property type="entry name" value="AsnC_trans_reg2"/>
    <property type="match status" value="1"/>
</dbReference>
<keyword evidence="1" id="KW-0456">Lyase</keyword>
<evidence type="ECO:0000256" key="2">
    <source>
        <dbReference type="ARBA" id="ARBA00023444"/>
    </source>
</evidence>
<dbReference type="InterPro" id="IPR019888">
    <property type="entry name" value="Tscrpt_reg_AsnC-like"/>
</dbReference>
<protein>
    <recommendedName>
        <fullName evidence="4">siroheme decarboxylase</fullName>
        <ecNumber evidence="4">4.1.1.111</ecNumber>
    </recommendedName>
</protein>
<evidence type="ECO:0000256" key="3">
    <source>
        <dbReference type="ARBA" id="ARBA00023457"/>
    </source>
</evidence>
<dbReference type="InterPro" id="IPR053953">
    <property type="entry name" value="NirdL-like_HTH"/>
</dbReference>
<dbReference type="SUPFAM" id="SSF54909">
    <property type="entry name" value="Dimeric alpha+beta barrel"/>
    <property type="match status" value="1"/>
</dbReference>
<dbReference type="GO" id="GO:0016829">
    <property type="term" value="F:lyase activity"/>
    <property type="evidence" value="ECO:0007669"/>
    <property type="project" value="UniProtKB-KW"/>
</dbReference>
<comment type="catalytic activity">
    <reaction evidence="5">
        <text>siroheme + 2 H(+) = 12,18-didecarboxysiroheme + 2 CO2</text>
        <dbReference type="Rhea" id="RHEA:19093"/>
        <dbReference type="ChEBI" id="CHEBI:15378"/>
        <dbReference type="ChEBI" id="CHEBI:16526"/>
        <dbReference type="ChEBI" id="CHEBI:60052"/>
        <dbReference type="ChEBI" id="CHEBI:140497"/>
        <dbReference type="EC" id="4.1.1.111"/>
    </reaction>
</comment>
<sequence length="162" mass="18245">MDAVDRKILDNIQSGFPVCERPFLLIAGKVGIGEEELIGRIESLKARKIIRRFGAVFDSRKLGYVSTLVAVRIPDSGHLPAVAREVGRFPEVTHNYERENRFNLWFTLIAASQERIHEILDRVSSLPGVAEVKDLPAEALYKIKVDFKTAGRDLEAEEEDGR</sequence>
<dbReference type="Proteomes" id="UP000176992">
    <property type="component" value="Unassembled WGS sequence"/>
</dbReference>
<dbReference type="InterPro" id="IPR040523">
    <property type="entry name" value="AsnC_trans_reg2"/>
</dbReference>